<dbReference type="GO" id="GO:0005524">
    <property type="term" value="F:ATP binding"/>
    <property type="evidence" value="ECO:0007669"/>
    <property type="project" value="UniProtKB-KW"/>
</dbReference>
<dbReference type="Gene3D" id="1.10.510.10">
    <property type="entry name" value="Transferase(Phosphotransferase) domain 1"/>
    <property type="match status" value="2"/>
</dbReference>
<comment type="similarity">
    <text evidence="1">Belongs to the DNA2/NAM7 helicase family.</text>
</comment>
<evidence type="ECO:0000313" key="7">
    <source>
        <dbReference type="EMBL" id="KIU25840.1"/>
    </source>
</evidence>
<dbReference type="Proteomes" id="UP000033203">
    <property type="component" value="Unassembled WGS sequence"/>
</dbReference>
<keyword evidence="5" id="KW-0067">ATP-binding</keyword>
<keyword evidence="3" id="KW-0378">Hydrolase</keyword>
<feature type="domain" description="Protein kinase" evidence="6">
    <location>
        <begin position="1"/>
        <end position="208"/>
    </location>
</feature>
<dbReference type="InterPro" id="IPR000719">
    <property type="entry name" value="Prot_kinase_dom"/>
</dbReference>
<sequence length="1310" mass="144724">MAERGILQQVGTPPDEVLTEHHQLISIPSGWTTLRRYLQRHGAEVTGEQRVDIVHTLASMVAELHAQGVAHRDLGADAVWMGSPTSMSMTGFFSAKLPDDRSVSDFLEVLGTFAEEEPDWNGKIATAKERDVYSLGVVMRDLAALEGDTSALPTGWDEVAAKALSAPEERFADARAMAEALGELRTPAGPSVDQSRLDVFETTDIPYVLFAPTGATHTGSHSTRYESATGNGHHIVKVWNGMARGDARRDHALLSMLEAAASLKTTPLGCVAPVVASGLSPVGPFVVTQWVDGETLDQHSSADVSSELALLDRLAKAVDELHARGLAHGDLHPENVLVASDGSTTIIDLFDISQVGAGRIRSNAWAPEDHERRTEQQIDRFAVCRIAALRAEGSAFSELIRVAQVAQEEMQRISIETLAPLIEAIELERRRLMQPEARQFNISAPGLPNGDLQTDDGDVWVKAFRNASGMDVQWVTGLNGRILLRIKAGEVDGVEFVESKLSELGQGTRVPLAIRMANGPEQGLLELGAHLAEHVAPEEIRFADIAEDEIEVDDDEIAPGEDVGDKEANEPTLAPVAPLLAFNVARMWLRAAEIEEETALQVRVDRQLPDLANAAAYSYASPRPLEFEDDDTVEVMLGGVQGRRIGFLDVARCDERRIALRDQRFPIAEGEFLTLLDRRDRVSKERRRKAVERITRRASVVPNLIDYFDPGIDTPETKNTIEVSDEVLLEYGLNEGQRKAFRGLLGTGPIGMLQGPPGSGKTRFIASFAHWLLTEGGARRVLIASQSHEAVNNVLEEVLKTYRTHGGHADMLRVGARGATERVRPYQARSLRERYRVRFENGLKARVAHAAGAAGIPRAFVYDVVDVDQRLGRLRRSIELVSFTANAETTREGRTRHDNRLRTLLTAFTREAEIALEREVEVAVENVPTLIEEAYAAVLGRHPKATPSDLATTRRLIGLADDWQNTLATGHRNFDEFLAKTRRVVAGTCVGLGQSQIRLEEGTFDWVIVDEAARCTSGELAVPLQLGSRVILVGDQRQLRPMIDYSVKEGLRKEFRGLGRVLAKSDFERAFESPYGRRNALVLDEQYRMTPVISDLVSDIFYAPHDVKLRPSPARTADEAFSGLPADLSLPVVWYDTAELPNADEQDKNMHRDIWNDAEVATVLSLLRRLAKEDAFVEALSRRGDPAIGVICMYSEQKRRIEREWSQQHFSEAFRRIVTIDTVDAYQGKENAIVIVTLVRANEDRLAGHVGRETRCNVAMSRAKERLYIVGNVEMWSDPKCDSPMRRVHQRVRAMKGDGGAVVPAGSIAQ</sequence>
<name>A0A0D1M1E9_9SPHN</name>
<accession>A0A0D1M1E9</accession>
<dbReference type="PANTHER" id="PTHR43788:SF8">
    <property type="entry name" value="DNA-BINDING PROTEIN SMUBP-2"/>
    <property type="match status" value="1"/>
</dbReference>
<dbReference type="GO" id="GO:0004672">
    <property type="term" value="F:protein kinase activity"/>
    <property type="evidence" value="ECO:0007669"/>
    <property type="project" value="InterPro"/>
</dbReference>
<dbReference type="Pfam" id="PF06293">
    <property type="entry name" value="Kdo"/>
    <property type="match status" value="1"/>
</dbReference>
<dbReference type="CDD" id="cd17934">
    <property type="entry name" value="DEXXQc_Upf1-like"/>
    <property type="match status" value="1"/>
</dbReference>
<dbReference type="EMBL" id="JXTP01000099">
    <property type="protein sequence ID" value="KIU25840.1"/>
    <property type="molecule type" value="Genomic_DNA"/>
</dbReference>
<keyword evidence="4" id="KW-0347">Helicase</keyword>
<gene>
    <name evidence="7" type="ORF">SR41_17950</name>
</gene>
<dbReference type="CDD" id="cd18808">
    <property type="entry name" value="SF1_C_Upf1"/>
    <property type="match status" value="1"/>
</dbReference>
<protein>
    <recommendedName>
        <fullName evidence="6">Protein kinase domain-containing protein</fullName>
    </recommendedName>
</protein>
<dbReference type="GO" id="GO:0016787">
    <property type="term" value="F:hydrolase activity"/>
    <property type="evidence" value="ECO:0007669"/>
    <property type="project" value="UniProtKB-KW"/>
</dbReference>
<evidence type="ECO:0000259" key="6">
    <source>
        <dbReference type="PROSITE" id="PS50011"/>
    </source>
</evidence>
<dbReference type="Gene3D" id="3.40.50.300">
    <property type="entry name" value="P-loop containing nucleotide triphosphate hydrolases"/>
    <property type="match status" value="2"/>
</dbReference>
<evidence type="ECO:0000256" key="4">
    <source>
        <dbReference type="ARBA" id="ARBA00022806"/>
    </source>
</evidence>
<dbReference type="Pfam" id="PF13086">
    <property type="entry name" value="AAA_11"/>
    <property type="match status" value="1"/>
</dbReference>
<dbReference type="SUPFAM" id="SSF56112">
    <property type="entry name" value="Protein kinase-like (PK-like)"/>
    <property type="match status" value="2"/>
</dbReference>
<evidence type="ECO:0000256" key="3">
    <source>
        <dbReference type="ARBA" id="ARBA00022801"/>
    </source>
</evidence>
<dbReference type="Pfam" id="PF13087">
    <property type="entry name" value="AAA_12"/>
    <property type="match status" value="1"/>
</dbReference>
<evidence type="ECO:0000256" key="2">
    <source>
        <dbReference type="ARBA" id="ARBA00022741"/>
    </source>
</evidence>
<evidence type="ECO:0000256" key="5">
    <source>
        <dbReference type="ARBA" id="ARBA00022840"/>
    </source>
</evidence>
<comment type="caution">
    <text evidence="7">The sequence shown here is derived from an EMBL/GenBank/DDBJ whole genome shotgun (WGS) entry which is preliminary data.</text>
</comment>
<dbReference type="InterPro" id="IPR041679">
    <property type="entry name" value="DNA2/NAM7-like_C"/>
</dbReference>
<dbReference type="InterPro" id="IPR041677">
    <property type="entry name" value="DNA2/NAM7_AAA_11"/>
</dbReference>
<keyword evidence="2" id="KW-0547">Nucleotide-binding</keyword>
<dbReference type="InterPro" id="IPR047187">
    <property type="entry name" value="SF1_C_Upf1"/>
</dbReference>
<reference evidence="7 8" key="1">
    <citation type="submission" date="2015-01" db="EMBL/GenBank/DDBJ databases">
        <title>Genome of Sphingomonas taxi strain 30a.</title>
        <authorList>
            <person name="Eevers N."/>
            <person name="Van Hamme J."/>
            <person name="Bottos E."/>
            <person name="Weyens N."/>
            <person name="Vangronsveld J."/>
        </authorList>
    </citation>
    <scope>NUCLEOTIDE SEQUENCE [LARGE SCALE GENOMIC DNA]</scope>
    <source>
        <strain evidence="7 8">30a</strain>
    </source>
</reference>
<dbReference type="InterPro" id="IPR027417">
    <property type="entry name" value="P-loop_NTPase"/>
</dbReference>
<evidence type="ECO:0000256" key="1">
    <source>
        <dbReference type="ARBA" id="ARBA00007913"/>
    </source>
</evidence>
<dbReference type="InterPro" id="IPR050534">
    <property type="entry name" value="Coronavir_polyprotein_1ab"/>
</dbReference>
<dbReference type="PATRIC" id="fig|1549858.7.peg.3848"/>
<evidence type="ECO:0000313" key="8">
    <source>
        <dbReference type="Proteomes" id="UP000033203"/>
    </source>
</evidence>
<dbReference type="InterPro" id="IPR011009">
    <property type="entry name" value="Kinase-like_dom_sf"/>
</dbReference>
<dbReference type="PANTHER" id="PTHR43788">
    <property type="entry name" value="DNA2/NAM7 HELICASE FAMILY MEMBER"/>
    <property type="match status" value="1"/>
</dbReference>
<dbReference type="PROSITE" id="PS50011">
    <property type="entry name" value="PROTEIN_KINASE_DOM"/>
    <property type="match status" value="1"/>
</dbReference>
<proteinExistence type="inferred from homology"/>
<dbReference type="GO" id="GO:0043139">
    <property type="term" value="F:5'-3' DNA helicase activity"/>
    <property type="evidence" value="ECO:0007669"/>
    <property type="project" value="TreeGrafter"/>
</dbReference>
<organism evidence="7 8">
    <name type="scientific">Sphingomonas melonis</name>
    <dbReference type="NCBI Taxonomy" id="152682"/>
    <lineage>
        <taxon>Bacteria</taxon>
        <taxon>Pseudomonadati</taxon>
        <taxon>Pseudomonadota</taxon>
        <taxon>Alphaproteobacteria</taxon>
        <taxon>Sphingomonadales</taxon>
        <taxon>Sphingomonadaceae</taxon>
        <taxon>Sphingomonas</taxon>
    </lineage>
</organism>
<dbReference type="SUPFAM" id="SSF52540">
    <property type="entry name" value="P-loop containing nucleoside triphosphate hydrolases"/>
    <property type="match status" value="1"/>
</dbReference>